<evidence type="ECO:0000256" key="3">
    <source>
        <dbReference type="ARBA" id="ARBA00023163"/>
    </source>
</evidence>
<organism evidence="5 6">
    <name type="scientific">Archangium gephyra</name>
    <dbReference type="NCBI Taxonomy" id="48"/>
    <lineage>
        <taxon>Bacteria</taxon>
        <taxon>Pseudomonadati</taxon>
        <taxon>Myxococcota</taxon>
        <taxon>Myxococcia</taxon>
        <taxon>Myxococcales</taxon>
        <taxon>Cystobacterineae</taxon>
        <taxon>Archangiaceae</taxon>
        <taxon>Archangium</taxon>
    </lineage>
</organism>
<evidence type="ECO:0000313" key="5">
    <source>
        <dbReference type="EMBL" id="PZR09899.1"/>
    </source>
</evidence>
<evidence type="ECO:0000259" key="4">
    <source>
        <dbReference type="PROSITE" id="PS50043"/>
    </source>
</evidence>
<dbReference type="GO" id="GO:0006355">
    <property type="term" value="P:regulation of DNA-templated transcription"/>
    <property type="evidence" value="ECO:0007669"/>
    <property type="project" value="InterPro"/>
</dbReference>
<proteinExistence type="predicted"/>
<dbReference type="InterPro" id="IPR000792">
    <property type="entry name" value="Tscrpt_reg_LuxR_C"/>
</dbReference>
<dbReference type="PRINTS" id="PR00038">
    <property type="entry name" value="HTHLUXR"/>
</dbReference>
<protein>
    <recommendedName>
        <fullName evidence="4">HTH luxR-type domain-containing protein</fullName>
    </recommendedName>
</protein>
<accession>A0A2W5T360</accession>
<gene>
    <name evidence="5" type="ORF">DI536_21455</name>
</gene>
<dbReference type="SMART" id="SM00421">
    <property type="entry name" value="HTH_LUXR"/>
    <property type="match status" value="1"/>
</dbReference>
<dbReference type="SUPFAM" id="SSF46894">
    <property type="entry name" value="C-terminal effector domain of the bipartite response regulators"/>
    <property type="match status" value="1"/>
</dbReference>
<keyword evidence="1" id="KW-0805">Transcription regulation</keyword>
<evidence type="ECO:0000256" key="1">
    <source>
        <dbReference type="ARBA" id="ARBA00023015"/>
    </source>
</evidence>
<dbReference type="InterPro" id="IPR016032">
    <property type="entry name" value="Sig_transdc_resp-reg_C-effctor"/>
</dbReference>
<comment type="caution">
    <text evidence="5">The sequence shown here is derived from an EMBL/GenBank/DDBJ whole genome shotgun (WGS) entry which is preliminary data.</text>
</comment>
<dbReference type="PROSITE" id="PS50043">
    <property type="entry name" value="HTH_LUXR_2"/>
    <property type="match status" value="1"/>
</dbReference>
<keyword evidence="2" id="KW-0238">DNA-binding</keyword>
<dbReference type="PANTHER" id="PTHR44688">
    <property type="entry name" value="DNA-BINDING TRANSCRIPTIONAL ACTIVATOR DEVR_DOSR"/>
    <property type="match status" value="1"/>
</dbReference>
<evidence type="ECO:0000256" key="2">
    <source>
        <dbReference type="ARBA" id="ARBA00023125"/>
    </source>
</evidence>
<sequence>MPTTSKRNADQPLVALMDCLSAGYLLEPSSKDWLRGVVEAVVPALDDGLGVLGYTYDATDPRKPVITGFATAAGFDPRWLGPFNEAVKSAEGNSSESLHPAGFDAWQGLTCGQASRVTGMKKIVPLFAHLGSAKDTFAINARDSSGNGFWLGSPLRSTTPASARRITVFSRLAAHLSSAMRLRHAATSEPAAVLSPGGKLLHAPDPVAATERAQLREATLAFDSARSKRLRADIDEATRRWRPLVESRWSLLDEFDTDGRRFVVAVQNTPPTPALPKELSDREAQVLTHAKLGHSNKVIAYELGLSASTVRVLLHRASRKLGVNNRKDTIAQFEGLTAREPAKQ</sequence>
<dbReference type="Pfam" id="PF00196">
    <property type="entry name" value="GerE"/>
    <property type="match status" value="1"/>
</dbReference>
<dbReference type="CDD" id="cd06170">
    <property type="entry name" value="LuxR_C_like"/>
    <property type="match status" value="1"/>
</dbReference>
<dbReference type="EMBL" id="QFQP01000019">
    <property type="protein sequence ID" value="PZR09899.1"/>
    <property type="molecule type" value="Genomic_DNA"/>
</dbReference>
<evidence type="ECO:0000313" key="6">
    <source>
        <dbReference type="Proteomes" id="UP000249061"/>
    </source>
</evidence>
<dbReference type="AlphaFoldDB" id="A0A2W5T360"/>
<dbReference type="PROSITE" id="PS00622">
    <property type="entry name" value="HTH_LUXR_1"/>
    <property type="match status" value="1"/>
</dbReference>
<dbReference type="Gene3D" id="1.10.10.10">
    <property type="entry name" value="Winged helix-like DNA-binding domain superfamily/Winged helix DNA-binding domain"/>
    <property type="match status" value="1"/>
</dbReference>
<keyword evidence="3" id="KW-0804">Transcription</keyword>
<dbReference type="GO" id="GO:0003677">
    <property type="term" value="F:DNA binding"/>
    <property type="evidence" value="ECO:0007669"/>
    <property type="project" value="UniProtKB-KW"/>
</dbReference>
<dbReference type="Proteomes" id="UP000249061">
    <property type="component" value="Unassembled WGS sequence"/>
</dbReference>
<name>A0A2W5T360_9BACT</name>
<feature type="domain" description="HTH luxR-type" evidence="4">
    <location>
        <begin position="272"/>
        <end position="337"/>
    </location>
</feature>
<dbReference type="PANTHER" id="PTHR44688:SF16">
    <property type="entry name" value="DNA-BINDING TRANSCRIPTIONAL ACTIVATOR DEVR_DOSR"/>
    <property type="match status" value="1"/>
</dbReference>
<reference evidence="5 6" key="1">
    <citation type="submission" date="2017-08" db="EMBL/GenBank/DDBJ databases">
        <title>Infants hospitalized years apart are colonized by the same room-sourced microbial strains.</title>
        <authorList>
            <person name="Brooks B."/>
            <person name="Olm M.R."/>
            <person name="Firek B.A."/>
            <person name="Baker R."/>
            <person name="Thomas B.C."/>
            <person name="Morowitz M.J."/>
            <person name="Banfield J.F."/>
        </authorList>
    </citation>
    <scope>NUCLEOTIDE SEQUENCE [LARGE SCALE GENOMIC DNA]</scope>
    <source>
        <strain evidence="5">S2_003_000_R2_14</strain>
    </source>
</reference>
<dbReference type="InterPro" id="IPR036388">
    <property type="entry name" value="WH-like_DNA-bd_sf"/>
</dbReference>